<name>A0A6J1GGE2_CUCMO</name>
<dbReference type="KEGG" id="cmos:111453674"/>
<dbReference type="InterPro" id="IPR016972">
    <property type="entry name" value="UCP031279"/>
</dbReference>
<evidence type="ECO:0000313" key="2">
    <source>
        <dbReference type="RefSeq" id="XP_022950634.1"/>
    </source>
</evidence>
<dbReference type="PANTHER" id="PTHR33526">
    <property type="entry name" value="OS07G0123800 PROTEIN"/>
    <property type="match status" value="1"/>
</dbReference>
<organism evidence="1 2">
    <name type="scientific">Cucurbita moschata</name>
    <name type="common">Winter crookneck squash</name>
    <name type="synonym">Cucurbita pepo var. moschata</name>
    <dbReference type="NCBI Taxonomy" id="3662"/>
    <lineage>
        <taxon>Eukaryota</taxon>
        <taxon>Viridiplantae</taxon>
        <taxon>Streptophyta</taxon>
        <taxon>Embryophyta</taxon>
        <taxon>Tracheophyta</taxon>
        <taxon>Spermatophyta</taxon>
        <taxon>Magnoliopsida</taxon>
        <taxon>eudicotyledons</taxon>
        <taxon>Gunneridae</taxon>
        <taxon>Pentapetalae</taxon>
        <taxon>rosids</taxon>
        <taxon>fabids</taxon>
        <taxon>Cucurbitales</taxon>
        <taxon>Cucurbitaceae</taxon>
        <taxon>Cucurbiteae</taxon>
        <taxon>Cucurbita</taxon>
    </lineage>
</organism>
<dbReference type="RefSeq" id="XP_022950634.1">
    <property type="nucleotide sequence ID" value="XM_023094866.1"/>
</dbReference>
<gene>
    <name evidence="2" type="primary">LOC111453674</name>
</gene>
<proteinExistence type="predicted"/>
<dbReference type="PANTHER" id="PTHR33526:SF4">
    <property type="entry name" value="OS07G0123800 PROTEIN"/>
    <property type="match status" value="1"/>
</dbReference>
<sequence length="164" mass="18554">MEIKNGHQMKKSNKENKLSQLIKASSRLLSKVRDFYVRSLTDCSNHLDYGMAMTGPTSQVPTTLPKSYSVGSTVSSHGSDDFRELLRAASTRSLSKNVEPDFQIQGARKSPMAEVKNVPRSQSVGIGRIDEEKSCEFEEDFKVCNTDAYPRSRSYAVHRRRRVY</sequence>
<dbReference type="PIRSF" id="PIRSF031279">
    <property type="entry name" value="UCP031279"/>
    <property type="match status" value="1"/>
</dbReference>
<protein>
    <submittedName>
        <fullName evidence="2">Uncharacterized protein LOC111453674</fullName>
    </submittedName>
</protein>
<dbReference type="AlphaFoldDB" id="A0A6J1GGE2"/>
<accession>A0A6J1GGE2</accession>
<dbReference type="Proteomes" id="UP000504609">
    <property type="component" value="Unplaced"/>
</dbReference>
<dbReference type="GeneID" id="111453674"/>
<evidence type="ECO:0000313" key="1">
    <source>
        <dbReference type="Proteomes" id="UP000504609"/>
    </source>
</evidence>
<reference evidence="2" key="1">
    <citation type="submission" date="2025-08" db="UniProtKB">
        <authorList>
            <consortium name="RefSeq"/>
        </authorList>
    </citation>
    <scope>IDENTIFICATION</scope>
    <source>
        <tissue evidence="2">Young leaves</tissue>
    </source>
</reference>
<keyword evidence="1" id="KW-1185">Reference proteome</keyword>